<evidence type="ECO:0000256" key="1">
    <source>
        <dbReference type="ARBA" id="ARBA00022729"/>
    </source>
</evidence>
<sequence length="124" mass="12932">MKFSLAAFAAAIASVTAANITVIEPWGQSTWNAGGSGLVHWSAVNGAGQTCEIHLLTGQATNATVVANLTANGHTVPCDYTKATFLPLPNYPSGQYFVRIGPVGSLPEQYGYSNYFNYVGTGSA</sequence>
<gene>
    <name evidence="4" type="ORF">BCV71DRAFT_27255</name>
</gene>
<dbReference type="InterPro" id="IPR018466">
    <property type="entry name" value="Kre9/Knh1-like_N"/>
</dbReference>
<dbReference type="OMA" id="QYFIRIG"/>
<reference evidence="4 5" key="1">
    <citation type="journal article" date="2016" name="Proc. Natl. Acad. Sci. U.S.A.">
        <title>Lipid metabolic changes in an early divergent fungus govern the establishment of a mutualistic symbiosis with endobacteria.</title>
        <authorList>
            <person name="Lastovetsky O.A."/>
            <person name="Gaspar M.L."/>
            <person name="Mondo S.J."/>
            <person name="LaButti K.M."/>
            <person name="Sandor L."/>
            <person name="Grigoriev I.V."/>
            <person name="Henry S.A."/>
            <person name="Pawlowska T.E."/>
        </authorList>
    </citation>
    <scope>NUCLEOTIDE SEQUENCE [LARGE SCALE GENOMIC DNA]</scope>
    <source>
        <strain evidence="4 5">ATCC 11559</strain>
    </source>
</reference>
<name>A0A0A1N4N9_RHIZD</name>
<feature type="signal peptide" evidence="2">
    <location>
        <begin position="1"/>
        <end position="17"/>
    </location>
</feature>
<accession>A0A0A1N4N9</accession>
<evidence type="ECO:0000313" key="4">
    <source>
        <dbReference type="EMBL" id="ORE21980.1"/>
    </source>
</evidence>
<evidence type="ECO:0000256" key="2">
    <source>
        <dbReference type="SAM" id="SignalP"/>
    </source>
</evidence>
<dbReference type="Pfam" id="PF10342">
    <property type="entry name" value="Kre9_KNH"/>
    <property type="match status" value="1"/>
</dbReference>
<dbReference type="Proteomes" id="UP000242381">
    <property type="component" value="Unassembled WGS sequence"/>
</dbReference>
<evidence type="ECO:0000313" key="5">
    <source>
        <dbReference type="Proteomes" id="UP000242381"/>
    </source>
</evidence>
<evidence type="ECO:0000259" key="3">
    <source>
        <dbReference type="Pfam" id="PF10342"/>
    </source>
</evidence>
<feature type="domain" description="Yeast cell wall synthesis Kre9/Knh1-like N-terminal" evidence="3">
    <location>
        <begin position="25"/>
        <end position="117"/>
    </location>
</feature>
<dbReference type="VEuPathDB" id="FungiDB:BCV72DRAFT_304678"/>
<dbReference type="AlphaFoldDB" id="A0A0A1N4N9"/>
<dbReference type="EMBL" id="KV921272">
    <property type="protein sequence ID" value="ORE21980.1"/>
    <property type="molecule type" value="Genomic_DNA"/>
</dbReference>
<keyword evidence="1 2" id="KW-0732">Signal</keyword>
<protein>
    <recommendedName>
        <fullName evidence="3">Yeast cell wall synthesis Kre9/Knh1-like N-terminal domain-containing protein</fullName>
    </recommendedName>
</protein>
<organism evidence="4 5">
    <name type="scientific">Rhizopus microsporus</name>
    <dbReference type="NCBI Taxonomy" id="58291"/>
    <lineage>
        <taxon>Eukaryota</taxon>
        <taxon>Fungi</taxon>
        <taxon>Fungi incertae sedis</taxon>
        <taxon>Mucoromycota</taxon>
        <taxon>Mucoromycotina</taxon>
        <taxon>Mucoromycetes</taxon>
        <taxon>Mucorales</taxon>
        <taxon>Mucorineae</taxon>
        <taxon>Rhizopodaceae</taxon>
        <taxon>Rhizopus</taxon>
    </lineage>
</organism>
<feature type="chain" id="PRO_5030003875" description="Yeast cell wall synthesis Kre9/Knh1-like N-terminal domain-containing protein" evidence="2">
    <location>
        <begin position="18"/>
        <end position="124"/>
    </location>
</feature>
<proteinExistence type="predicted"/>